<dbReference type="Proteomes" id="UP001190700">
    <property type="component" value="Unassembled WGS sequence"/>
</dbReference>
<name>A0AAE0LLX4_9CHLO</name>
<feature type="compositionally biased region" description="Basic residues" evidence="1">
    <location>
        <begin position="1"/>
        <end position="10"/>
    </location>
</feature>
<proteinExistence type="predicted"/>
<reference evidence="2 3" key="1">
    <citation type="journal article" date="2015" name="Genome Biol. Evol.">
        <title>Comparative Genomics of a Bacterivorous Green Alga Reveals Evolutionary Causalities and Consequences of Phago-Mixotrophic Mode of Nutrition.</title>
        <authorList>
            <person name="Burns J.A."/>
            <person name="Paasch A."/>
            <person name="Narechania A."/>
            <person name="Kim E."/>
        </authorList>
    </citation>
    <scope>NUCLEOTIDE SEQUENCE [LARGE SCALE GENOMIC DNA]</scope>
    <source>
        <strain evidence="2 3">PLY_AMNH</strain>
    </source>
</reference>
<feature type="compositionally biased region" description="Basic and acidic residues" evidence="1">
    <location>
        <begin position="120"/>
        <end position="131"/>
    </location>
</feature>
<feature type="compositionally biased region" description="Polar residues" evidence="1">
    <location>
        <begin position="692"/>
        <end position="707"/>
    </location>
</feature>
<organism evidence="2 3">
    <name type="scientific">Cymbomonas tetramitiformis</name>
    <dbReference type="NCBI Taxonomy" id="36881"/>
    <lineage>
        <taxon>Eukaryota</taxon>
        <taxon>Viridiplantae</taxon>
        <taxon>Chlorophyta</taxon>
        <taxon>Pyramimonadophyceae</taxon>
        <taxon>Pyramimonadales</taxon>
        <taxon>Pyramimonadaceae</taxon>
        <taxon>Cymbomonas</taxon>
    </lineage>
</organism>
<keyword evidence="3" id="KW-1185">Reference proteome</keyword>
<gene>
    <name evidence="2" type="ORF">CYMTET_2909</name>
</gene>
<accession>A0AAE0LLX4</accession>
<protein>
    <submittedName>
        <fullName evidence="2">Uncharacterized protein</fullName>
    </submittedName>
</protein>
<evidence type="ECO:0000313" key="3">
    <source>
        <dbReference type="Proteomes" id="UP001190700"/>
    </source>
</evidence>
<feature type="region of interest" description="Disordered" evidence="1">
    <location>
        <begin position="1"/>
        <end position="164"/>
    </location>
</feature>
<evidence type="ECO:0000313" key="2">
    <source>
        <dbReference type="EMBL" id="KAK3289685.1"/>
    </source>
</evidence>
<dbReference type="AlphaFoldDB" id="A0AAE0LLX4"/>
<dbReference type="EMBL" id="LGRX02000062">
    <property type="protein sequence ID" value="KAK3289685.1"/>
    <property type="molecule type" value="Genomic_DNA"/>
</dbReference>
<feature type="compositionally biased region" description="Low complexity" evidence="1">
    <location>
        <begin position="41"/>
        <end position="56"/>
    </location>
</feature>
<feature type="region of interest" description="Disordered" evidence="1">
    <location>
        <begin position="690"/>
        <end position="720"/>
    </location>
</feature>
<sequence>MAITRNHPRRTAAPAESSHIPPGASPEGASQGLPTVHNMEPYSPSSKSESPRSSISDLWDDSKKSTSVSDEDEKMEEYSTPDTKLPEKEEEEIPQSDLRAKLNARKSHNSRGEQPQQKKVRFERPVEEKTKNTKKQQNQIGNAGTAGPRAGNPEGKSPSQAGQVPTKQIVEAVNRTLPNLWEVTNAPQGDIPPIGRVLHKIAKVLGGKQNPGDDQEEQIKDILGKWYKDRRAVVLAEDPASIELKLGLPVEEDGIHRSAHVRAITGCDLPLKDTSSVGLPLQGLPQVKLVDLDESVKEAIKYLRYLDALVREISEQPYVCQQEYALLLLFHAVFRLPLQALPKPHQTFSVKQKVIPCAFVWPPGNNPAVGPPSLRSLLVYGPGLGGKSIQDLPDTLATEVLVNEEGERRLGQLVDRIKKGSNRESLPDATLREVILLEAVSREAADHIVNNPYDWGTRTEVCWLPNKALGEEATKREVAVVDYDQQLFVDHRRHIVAAITSHVIKITSTTVKLCKTEDIFQLHVGTRQWPPSSYEDPASLLQWKRNGGTKTKNFYAGFTDEAYETLLVTGKQTVLVQAGVDDRRKHIEVPVVIEVGRWSEKGSRPTINRHPNHSGETDHLTRTAEEAIAKVEEKAASLIQQAATAAGGATPETKELLKAINKQLSRWCEAEPVTAEGLNRLHEKQEAKRTAATWSSNTMSAASTSRTPRQRGACATLSQL</sequence>
<evidence type="ECO:0000256" key="1">
    <source>
        <dbReference type="SAM" id="MobiDB-lite"/>
    </source>
</evidence>
<comment type="caution">
    <text evidence="2">The sequence shown here is derived from an EMBL/GenBank/DDBJ whole genome shotgun (WGS) entry which is preliminary data.</text>
</comment>